<feature type="domain" description="UvrD-like helicase ATP-binding" evidence="16">
    <location>
        <begin position="2"/>
        <end position="465"/>
    </location>
</feature>
<dbReference type="Pfam" id="PF00580">
    <property type="entry name" value="UvrD-helicase"/>
    <property type="match status" value="2"/>
</dbReference>
<evidence type="ECO:0000256" key="15">
    <source>
        <dbReference type="PROSITE-ProRule" id="PRU00560"/>
    </source>
</evidence>
<keyword evidence="11" id="KW-0413">Isomerase</keyword>
<keyword evidence="7" id="KW-0269">Exonuclease</keyword>
<dbReference type="Gene3D" id="1.10.486.10">
    <property type="entry name" value="PCRA, domain 4"/>
    <property type="match status" value="1"/>
</dbReference>
<dbReference type="InterPro" id="IPR011604">
    <property type="entry name" value="PDDEXK-like_dom_sf"/>
</dbReference>
<dbReference type="PANTHER" id="PTHR11070">
    <property type="entry name" value="UVRD / RECB / PCRA DNA HELICASE FAMILY MEMBER"/>
    <property type="match status" value="1"/>
</dbReference>
<dbReference type="Pfam" id="PF13361">
    <property type="entry name" value="UvrD_C"/>
    <property type="match status" value="1"/>
</dbReference>
<dbReference type="InterPro" id="IPR027417">
    <property type="entry name" value="P-loop_NTPase"/>
</dbReference>
<keyword evidence="5 15" id="KW-0378">Hydrolase</keyword>
<keyword evidence="2" id="KW-0540">Nuclease</keyword>
<feature type="domain" description="UvrD-like helicase C-terminal" evidence="17">
    <location>
        <begin position="477"/>
        <end position="783"/>
    </location>
</feature>
<evidence type="ECO:0000256" key="12">
    <source>
        <dbReference type="ARBA" id="ARBA00034617"/>
    </source>
</evidence>
<dbReference type="SUPFAM" id="SSF52980">
    <property type="entry name" value="Restriction endonuclease-like"/>
    <property type="match status" value="1"/>
</dbReference>
<keyword evidence="10" id="KW-0234">DNA repair</keyword>
<evidence type="ECO:0000256" key="3">
    <source>
        <dbReference type="ARBA" id="ARBA00022741"/>
    </source>
</evidence>
<evidence type="ECO:0000256" key="10">
    <source>
        <dbReference type="ARBA" id="ARBA00023204"/>
    </source>
</evidence>
<dbReference type="SUPFAM" id="SSF52540">
    <property type="entry name" value="P-loop containing nucleoside triphosphate hydrolases"/>
    <property type="match status" value="1"/>
</dbReference>
<dbReference type="EMBL" id="JBGMEI010000010">
    <property type="protein sequence ID" value="MFO3666003.1"/>
    <property type="molecule type" value="Genomic_DNA"/>
</dbReference>
<dbReference type="Proteomes" id="UP001637996">
    <property type="component" value="Unassembled WGS sequence"/>
</dbReference>
<dbReference type="RefSeq" id="WP_410031663.1">
    <property type="nucleotide sequence ID" value="NZ_JBGMEI010000010.1"/>
</dbReference>
<keyword evidence="3 15" id="KW-0547">Nucleotide-binding</keyword>
<evidence type="ECO:0000313" key="19">
    <source>
        <dbReference type="Proteomes" id="UP001637996"/>
    </source>
</evidence>
<evidence type="ECO:0000256" key="9">
    <source>
        <dbReference type="ARBA" id="ARBA00023125"/>
    </source>
</evidence>
<evidence type="ECO:0000256" key="11">
    <source>
        <dbReference type="ARBA" id="ARBA00023235"/>
    </source>
</evidence>
<dbReference type="InterPro" id="IPR014017">
    <property type="entry name" value="DNA_helicase_UvrD-like_C"/>
</dbReference>
<keyword evidence="9" id="KW-0238">DNA-binding</keyword>
<evidence type="ECO:0000256" key="2">
    <source>
        <dbReference type="ARBA" id="ARBA00022722"/>
    </source>
</evidence>
<evidence type="ECO:0000256" key="6">
    <source>
        <dbReference type="ARBA" id="ARBA00022806"/>
    </source>
</evidence>
<name>A0ABW9M9M5_9FIRM</name>
<evidence type="ECO:0000256" key="14">
    <source>
        <dbReference type="ARBA" id="ARBA00048988"/>
    </source>
</evidence>
<dbReference type="Gene3D" id="3.90.320.10">
    <property type="match status" value="1"/>
</dbReference>
<keyword evidence="4" id="KW-0227">DNA damage</keyword>
<gene>
    <name evidence="18" type="ORF">ACCQ41_07070</name>
</gene>
<sequence length="1178" mass="138562">MTELTIDQKRIVDTRNKNIIVSAAAGSGKTKVLVDRIIKLVTDDKKNIDSMIIVTFTNKASAEMRTRIQKNLEKAYKDADGNQKDFLKDQLKRLRKTHIQTLHSFCADMLREYFYKTNNISPNFRILDDKRAQILKIDAIDELFDSSYQNPSEGFKTFINNFGKSRNDENAKKTVQFAYEKIMDQVDPDKAIEKYFSQNDSYKIYRREKIEEFSGIYENYGLLINHNHFDKISESLRDELLKEYANVENAHELIKNISKEEAISDHIWEKFADLIRKVNIKQISQIKNNKIDKGEGYNDLKATRDIASDHMAGFINEIDLASGENFNKHRKKEKQILDELKILVTTFADIYKTKKSEDNGLDFNDLEHEFINLISDEENLRPIKKQFDFIFFDEYQDANDVQNYIVDKLKKDDNLFFVGDVKQSIYGFRRANPELFLDKLATYPLDENADSKNLRIDLSQNFRTEKDILDFNNYVFDRLMTLDNSGIDYKDGHRLNYFKEIDPAENKVEIDIAEKSDDPYNLVADRILKLKNEQYTVEEEKDGITEKVSKNYDYKDIIILLRTGTKANLYEKALKEAGIPVKNEIKNKNAISVEANFFIDMLKFVANPYDDITLLEVIRSEIFDFDEDDIAKIRLFSNFFSFNNAFYNYNKALDPVVLAEKSEKQVYFDQDLAYRITNFIAIFDQFRYESSLMNLYEFANHLFEDSGYYEFLKARDRSNERIKNVEDLIDLMGEFDQNNDNGLFGFLKYYDDLSQSNNNYLEGRALTENENFVRIMTVHKSKGLESKAVILANADGQMGIKDDKYMYAFDSEIGFAFKLVDEDLRVWVKSPSYQLIIDKLKSEMLREEMRILYVALTRAENKLVVSGSLKSYNDTIKKLTREQDYLKLNSHLEWILKAISNDKILEEISEFSKTDELNDIVKISLSSDMESNLEEKEKIDINLKSLINDDYKGSLYEELKENFAPYKYLEATKDPLKKSVTEVSKNYIVEDEGAERENYWAFAREFEFKTPEFMAEKIEFSPVDKGTIIHRIFQNLPIKSYTQKEFNKELQKLIDLYKITQEEADLIEIDKILGFFNNDQIINLGKNTRQILHEESFLMKHIDDKNPENYYYINGQIDLLFEFEDHIVLLDFKTDNIKREESYRNQLAYYKEAIEDAKGKKVTDSIIYWYNFKEFSKY</sequence>
<dbReference type="PROSITE" id="PS51217">
    <property type="entry name" value="UVRD_HELICASE_CTER"/>
    <property type="match status" value="1"/>
</dbReference>
<keyword evidence="8 15" id="KW-0067">ATP-binding</keyword>
<evidence type="ECO:0000313" key="18">
    <source>
        <dbReference type="EMBL" id="MFO3666003.1"/>
    </source>
</evidence>
<evidence type="ECO:0000256" key="5">
    <source>
        <dbReference type="ARBA" id="ARBA00022801"/>
    </source>
</evidence>
<evidence type="ECO:0000256" key="4">
    <source>
        <dbReference type="ARBA" id="ARBA00022763"/>
    </source>
</evidence>
<accession>A0ABW9M9M5</accession>
<dbReference type="EC" id="5.6.2.4" evidence="13"/>
<dbReference type="InterPro" id="IPR013986">
    <property type="entry name" value="DExx_box_DNA_helicase_dom_sf"/>
</dbReference>
<organism evidence="18 19">
    <name type="scientific">Anaerococcus martiniensis</name>
    <dbReference type="NCBI Taxonomy" id="3115615"/>
    <lineage>
        <taxon>Bacteria</taxon>
        <taxon>Bacillati</taxon>
        <taxon>Bacillota</taxon>
        <taxon>Tissierellia</taxon>
        <taxon>Tissierellales</taxon>
        <taxon>Peptoniphilaceae</taxon>
        <taxon>Anaerococcus</taxon>
    </lineage>
</organism>
<dbReference type="InterPro" id="IPR038726">
    <property type="entry name" value="PDDEXK_AddAB-type"/>
</dbReference>
<evidence type="ECO:0000256" key="1">
    <source>
        <dbReference type="ARBA" id="ARBA00009922"/>
    </source>
</evidence>
<evidence type="ECO:0000256" key="13">
    <source>
        <dbReference type="ARBA" id="ARBA00034808"/>
    </source>
</evidence>
<dbReference type="Pfam" id="PF12705">
    <property type="entry name" value="PDDEXK_1"/>
    <property type="match status" value="1"/>
</dbReference>
<evidence type="ECO:0000259" key="17">
    <source>
        <dbReference type="PROSITE" id="PS51217"/>
    </source>
</evidence>
<dbReference type="InterPro" id="IPR011335">
    <property type="entry name" value="Restrct_endonuc-II-like"/>
</dbReference>
<comment type="similarity">
    <text evidence="1">Belongs to the helicase family. UvrD subfamily.</text>
</comment>
<comment type="caution">
    <text evidence="18">The sequence shown here is derived from an EMBL/GenBank/DDBJ whole genome shotgun (WGS) entry which is preliminary data.</text>
</comment>
<evidence type="ECO:0000256" key="7">
    <source>
        <dbReference type="ARBA" id="ARBA00022839"/>
    </source>
</evidence>
<dbReference type="PANTHER" id="PTHR11070:SF48">
    <property type="entry name" value="ATP-DEPENDENT HELICASE_NUCLEASE SUBUNIT A"/>
    <property type="match status" value="1"/>
</dbReference>
<dbReference type="Gene3D" id="1.10.10.160">
    <property type="match status" value="1"/>
</dbReference>
<dbReference type="Gene3D" id="3.40.50.300">
    <property type="entry name" value="P-loop containing nucleotide triphosphate hydrolases"/>
    <property type="match status" value="4"/>
</dbReference>
<evidence type="ECO:0000256" key="8">
    <source>
        <dbReference type="ARBA" id="ARBA00022840"/>
    </source>
</evidence>
<dbReference type="PROSITE" id="PS51198">
    <property type="entry name" value="UVRD_HELICASE_ATP_BIND"/>
    <property type="match status" value="1"/>
</dbReference>
<keyword evidence="19" id="KW-1185">Reference proteome</keyword>
<reference evidence="18 19" key="1">
    <citation type="journal article" date="2025" name="Anaerobe">
        <title>Description of Anaerococcus kampingiae sp. nov., Anaerococcus groningensis sp. nov., Anaerococcus martiniensis sp. nov., and Anaerococcus cruorum sp. nov., isolated from human clinical specimens.</title>
        <authorList>
            <person name="Boiten K.E."/>
            <person name="Meijer J."/>
            <person name="van Wezel E.M."/>
            <person name="Veloo A.C.M."/>
        </authorList>
    </citation>
    <scope>NUCLEOTIDE SEQUENCE [LARGE SCALE GENOMIC DNA]</scope>
    <source>
        <strain evidence="18 19">ENR0831</strain>
    </source>
</reference>
<evidence type="ECO:0000259" key="16">
    <source>
        <dbReference type="PROSITE" id="PS51198"/>
    </source>
</evidence>
<proteinExistence type="inferred from homology"/>
<comment type="catalytic activity">
    <reaction evidence="12">
        <text>Couples ATP hydrolysis with the unwinding of duplex DNA by translocating in the 3'-5' direction.</text>
        <dbReference type="EC" id="5.6.2.4"/>
    </reaction>
</comment>
<keyword evidence="6 15" id="KW-0347">Helicase</keyword>
<feature type="binding site" evidence="15">
    <location>
        <begin position="23"/>
        <end position="30"/>
    </location>
    <ligand>
        <name>ATP</name>
        <dbReference type="ChEBI" id="CHEBI:30616"/>
    </ligand>
</feature>
<dbReference type="InterPro" id="IPR000212">
    <property type="entry name" value="DNA_helicase_UvrD/REP"/>
</dbReference>
<protein>
    <recommendedName>
        <fullName evidence="13">DNA 3'-5' helicase</fullName>
        <ecNumber evidence="13">5.6.2.4</ecNumber>
    </recommendedName>
</protein>
<comment type="catalytic activity">
    <reaction evidence="14">
        <text>ATP + H2O = ADP + phosphate + H(+)</text>
        <dbReference type="Rhea" id="RHEA:13065"/>
        <dbReference type="ChEBI" id="CHEBI:15377"/>
        <dbReference type="ChEBI" id="CHEBI:15378"/>
        <dbReference type="ChEBI" id="CHEBI:30616"/>
        <dbReference type="ChEBI" id="CHEBI:43474"/>
        <dbReference type="ChEBI" id="CHEBI:456216"/>
        <dbReference type="EC" id="5.6.2.4"/>
    </reaction>
</comment>
<dbReference type="InterPro" id="IPR014016">
    <property type="entry name" value="UvrD-like_ATP-bd"/>
</dbReference>